<sequence length="134" mass="15220">MKSTFITLLFLLGLTGVASAQEQDRHGELPGNNGPSIVRVREVTRQLCNSLHLNEAQYIRLRAVNQIRLTRLDEIAWQYKDDIVEQRARISELESQYETECRRILTPSQISALRSESQHDDIRSTIDANEGGVG</sequence>
<keyword evidence="3" id="KW-1185">Reference proteome</keyword>
<reference evidence="2" key="1">
    <citation type="submission" date="2022-04" db="EMBL/GenBank/DDBJ databases">
        <title>Hymenobacter sp. isolated from the air.</title>
        <authorList>
            <person name="Won M."/>
            <person name="Lee C.-M."/>
            <person name="Woen H.-Y."/>
            <person name="Kwon S.-W."/>
        </authorList>
    </citation>
    <scope>NUCLEOTIDE SEQUENCE</scope>
    <source>
        <strain evidence="2">5420S-77</strain>
    </source>
</reference>
<keyword evidence="1" id="KW-0732">Signal</keyword>
<accession>A0ABY4GCK0</accession>
<evidence type="ECO:0000313" key="2">
    <source>
        <dbReference type="EMBL" id="UOQ68284.1"/>
    </source>
</evidence>
<dbReference type="EMBL" id="CP095061">
    <property type="protein sequence ID" value="UOQ68284.1"/>
    <property type="molecule type" value="Genomic_DNA"/>
</dbReference>
<organism evidence="2 3">
    <name type="scientific">Hymenobacter volaticus</name>
    <dbReference type="NCBI Taxonomy" id="2932254"/>
    <lineage>
        <taxon>Bacteria</taxon>
        <taxon>Pseudomonadati</taxon>
        <taxon>Bacteroidota</taxon>
        <taxon>Cytophagia</taxon>
        <taxon>Cytophagales</taxon>
        <taxon>Hymenobacteraceae</taxon>
        <taxon>Hymenobacter</taxon>
    </lineage>
</organism>
<proteinExistence type="predicted"/>
<feature type="signal peptide" evidence="1">
    <location>
        <begin position="1"/>
        <end position="20"/>
    </location>
</feature>
<evidence type="ECO:0000256" key="1">
    <source>
        <dbReference type="SAM" id="SignalP"/>
    </source>
</evidence>
<dbReference type="Proteomes" id="UP000830401">
    <property type="component" value="Chromosome"/>
</dbReference>
<dbReference type="RefSeq" id="WP_245125194.1">
    <property type="nucleotide sequence ID" value="NZ_CP095061.1"/>
</dbReference>
<evidence type="ECO:0000313" key="3">
    <source>
        <dbReference type="Proteomes" id="UP000830401"/>
    </source>
</evidence>
<protein>
    <submittedName>
        <fullName evidence="2">Uncharacterized protein</fullName>
    </submittedName>
</protein>
<name>A0ABY4GCK0_9BACT</name>
<gene>
    <name evidence="2" type="ORF">MUN86_10765</name>
</gene>
<feature type="chain" id="PRO_5045582520" evidence="1">
    <location>
        <begin position="21"/>
        <end position="134"/>
    </location>
</feature>